<proteinExistence type="inferred from homology"/>
<dbReference type="InterPro" id="IPR000638">
    <property type="entry name" value="Gas-vesicle_GvpA-like"/>
</dbReference>
<evidence type="ECO:0000313" key="6">
    <source>
        <dbReference type="Proteomes" id="UP000219453"/>
    </source>
</evidence>
<evidence type="ECO:0000313" key="5">
    <source>
        <dbReference type="EMBL" id="SNZ13397.1"/>
    </source>
</evidence>
<dbReference type="GO" id="GO:0005198">
    <property type="term" value="F:structural molecule activity"/>
    <property type="evidence" value="ECO:0007669"/>
    <property type="project" value="InterPro"/>
</dbReference>
<feature type="compositionally biased region" description="Acidic residues" evidence="4">
    <location>
        <begin position="134"/>
        <end position="148"/>
    </location>
</feature>
<accession>A0A285NWI1</accession>
<dbReference type="NCBIfam" id="NF046091">
    <property type="entry name" value="halo_gas_GvpM"/>
    <property type="match status" value="1"/>
</dbReference>
<comment type="subcellular location">
    <subcellularLocation>
        <location evidence="2">Gas vesicle</location>
    </subcellularLocation>
</comment>
<keyword evidence="6" id="KW-1185">Reference proteome</keyword>
<evidence type="ECO:0000256" key="1">
    <source>
        <dbReference type="ARBA" id="ARBA00022987"/>
    </source>
</evidence>
<dbReference type="AlphaFoldDB" id="A0A285NWI1"/>
<dbReference type="InterPro" id="IPR050530">
    <property type="entry name" value="GvpA"/>
</dbReference>
<feature type="compositionally biased region" description="Basic and acidic residues" evidence="4">
    <location>
        <begin position="104"/>
        <end position="129"/>
    </location>
</feature>
<comment type="similarity">
    <text evidence="3">Belongs to the gas vesicle GvpA family.</text>
</comment>
<dbReference type="PROSITE" id="PS00234">
    <property type="entry name" value="GAS_VESICLE_A_1"/>
    <property type="match status" value="1"/>
</dbReference>
<evidence type="ECO:0000256" key="2">
    <source>
        <dbReference type="ARBA" id="ARBA00035108"/>
    </source>
</evidence>
<gene>
    <name evidence="5" type="ORF">SAMN06269185_2156</name>
</gene>
<keyword evidence="1" id="KW-0304">Gas vesicle</keyword>
<feature type="compositionally biased region" description="Acidic residues" evidence="4">
    <location>
        <begin position="157"/>
        <end position="167"/>
    </location>
</feature>
<dbReference type="Pfam" id="PF00741">
    <property type="entry name" value="Gas_vesicle"/>
    <property type="match status" value="1"/>
</dbReference>
<dbReference type="PANTHER" id="PTHR35344:SF4">
    <property type="entry name" value="GAS VESICLE PROTEIN A1"/>
    <property type="match status" value="1"/>
</dbReference>
<dbReference type="GO" id="GO:0012506">
    <property type="term" value="C:vesicle membrane"/>
    <property type="evidence" value="ECO:0007669"/>
    <property type="project" value="InterPro"/>
</dbReference>
<dbReference type="GO" id="GO:0031411">
    <property type="term" value="C:gas vesicle"/>
    <property type="evidence" value="ECO:0007669"/>
    <property type="project" value="UniProtKB-SubCell"/>
</dbReference>
<dbReference type="Proteomes" id="UP000219453">
    <property type="component" value="Unassembled WGS sequence"/>
</dbReference>
<dbReference type="InterPro" id="IPR018493">
    <property type="entry name" value="GvpA-like_CS"/>
</dbReference>
<feature type="region of interest" description="Disordered" evidence="4">
    <location>
        <begin position="67"/>
        <end position="167"/>
    </location>
</feature>
<dbReference type="OrthoDB" id="131850at2157"/>
<reference evidence="5 6" key="1">
    <citation type="submission" date="2017-09" db="EMBL/GenBank/DDBJ databases">
        <authorList>
            <person name="Ehlers B."/>
            <person name="Leendertz F.H."/>
        </authorList>
    </citation>
    <scope>NUCLEOTIDE SEQUENCE [LARGE SCALE GENOMIC DNA]</scope>
    <source>
        <strain evidence="5 6">DSM 27208</strain>
    </source>
</reference>
<dbReference type="EMBL" id="OBEJ01000002">
    <property type="protein sequence ID" value="SNZ13397.1"/>
    <property type="molecule type" value="Genomic_DNA"/>
</dbReference>
<organism evidence="5 6">
    <name type="scientific">Natronoarchaeum philippinense</name>
    <dbReference type="NCBI Taxonomy" id="558529"/>
    <lineage>
        <taxon>Archaea</taxon>
        <taxon>Methanobacteriati</taxon>
        <taxon>Methanobacteriota</taxon>
        <taxon>Stenosarchaea group</taxon>
        <taxon>Halobacteria</taxon>
        <taxon>Halobacteriales</taxon>
        <taxon>Natronoarchaeaceae</taxon>
    </lineage>
</organism>
<dbReference type="PANTHER" id="PTHR35344">
    <property type="entry name" value="GAS VESICLE STRUCTURAL PROTEIN 2-RELATED"/>
    <property type="match status" value="1"/>
</dbReference>
<dbReference type="RefSeq" id="WP_097009054.1">
    <property type="nucleotide sequence ID" value="NZ_OBEJ01000002.1"/>
</dbReference>
<sequence>MEPSRDDDAVVDLLDVLLRDGAMLQADVIVTVADIPLIGINLRAAIAGMATMRDHGFFEEWDAATRAQAVGDQRAASRRGKFVPRPESGTGGDPDAPPPGRRPNRSDRPDGSARPDRSDSPGVSRRPEGAEVFDGLDDDGGGIDEFDVGDAVGGGSEENDAPDADRE</sequence>
<protein>
    <submittedName>
        <fullName evidence="5">Gas vesicle protein</fullName>
    </submittedName>
</protein>
<evidence type="ECO:0000256" key="3">
    <source>
        <dbReference type="ARBA" id="ARBA00035646"/>
    </source>
</evidence>
<name>A0A285NWI1_NATPI</name>
<evidence type="ECO:0000256" key="4">
    <source>
        <dbReference type="SAM" id="MobiDB-lite"/>
    </source>
</evidence>